<dbReference type="AlphaFoldDB" id="A0A9D2SZK8"/>
<dbReference type="InterPro" id="IPR009057">
    <property type="entry name" value="Homeodomain-like_sf"/>
</dbReference>
<reference evidence="5" key="2">
    <citation type="submission" date="2021-04" db="EMBL/GenBank/DDBJ databases">
        <authorList>
            <person name="Gilroy R."/>
        </authorList>
    </citation>
    <scope>NUCLEOTIDE SEQUENCE</scope>
    <source>
        <strain evidence="5">CHK186-1790</strain>
    </source>
</reference>
<organism evidence="5 6">
    <name type="scientific">Candidatus Intestinimonas pullistercoris</name>
    <dbReference type="NCBI Taxonomy" id="2838623"/>
    <lineage>
        <taxon>Bacteria</taxon>
        <taxon>Bacillati</taxon>
        <taxon>Bacillota</taxon>
        <taxon>Clostridia</taxon>
        <taxon>Eubacteriales</taxon>
        <taxon>Intestinimonas</taxon>
    </lineage>
</organism>
<name>A0A9D2SZK8_9FIRM</name>
<evidence type="ECO:0000256" key="2">
    <source>
        <dbReference type="ARBA" id="ARBA00023163"/>
    </source>
</evidence>
<reference evidence="5" key="1">
    <citation type="journal article" date="2021" name="PeerJ">
        <title>Extensive microbial diversity within the chicken gut microbiome revealed by metagenomics and culture.</title>
        <authorList>
            <person name="Gilroy R."/>
            <person name="Ravi A."/>
            <person name="Getino M."/>
            <person name="Pursley I."/>
            <person name="Horton D.L."/>
            <person name="Alikhan N.F."/>
            <person name="Baker D."/>
            <person name="Gharbi K."/>
            <person name="Hall N."/>
            <person name="Watson M."/>
            <person name="Adriaenssens E.M."/>
            <person name="Foster-Nyarko E."/>
            <person name="Jarju S."/>
            <person name="Secka A."/>
            <person name="Antonio M."/>
            <person name="Oren A."/>
            <person name="Chaudhuri R.R."/>
            <person name="La Ragione R."/>
            <person name="Hildebrand F."/>
            <person name="Pallen M.J."/>
        </authorList>
    </citation>
    <scope>NUCLEOTIDE SEQUENCE</scope>
    <source>
        <strain evidence="5">CHK186-1790</strain>
    </source>
</reference>
<gene>
    <name evidence="5" type="ORF">H9701_01190</name>
</gene>
<evidence type="ECO:0000256" key="3">
    <source>
        <dbReference type="SAM" id="MobiDB-lite"/>
    </source>
</evidence>
<feature type="domain" description="HTH araC/xylS-type" evidence="4">
    <location>
        <begin position="27"/>
        <end position="52"/>
    </location>
</feature>
<evidence type="ECO:0000313" key="6">
    <source>
        <dbReference type="Proteomes" id="UP000823882"/>
    </source>
</evidence>
<keyword evidence="2" id="KW-0804">Transcription</keyword>
<dbReference type="Pfam" id="PF00165">
    <property type="entry name" value="HTH_AraC"/>
    <property type="match status" value="1"/>
</dbReference>
<accession>A0A9D2SZK8</accession>
<dbReference type="Gene3D" id="1.10.10.60">
    <property type="entry name" value="Homeodomain-like"/>
    <property type="match status" value="1"/>
</dbReference>
<dbReference type="GO" id="GO:0003700">
    <property type="term" value="F:DNA-binding transcription factor activity"/>
    <property type="evidence" value="ECO:0007669"/>
    <property type="project" value="InterPro"/>
</dbReference>
<dbReference type="Proteomes" id="UP000823882">
    <property type="component" value="Unassembled WGS sequence"/>
</dbReference>
<dbReference type="PROSITE" id="PS01124">
    <property type="entry name" value="HTH_ARAC_FAMILY_2"/>
    <property type="match status" value="1"/>
</dbReference>
<evidence type="ECO:0000256" key="1">
    <source>
        <dbReference type="ARBA" id="ARBA00023015"/>
    </source>
</evidence>
<sequence length="52" mass="5841">MPQAEFTSAEEDKFQGFPGNGPAVSGVGYDEPNYFSYVFKKRFGVTPSQFRK</sequence>
<comment type="caution">
    <text evidence="5">The sequence shown here is derived from an EMBL/GenBank/DDBJ whole genome shotgun (WGS) entry which is preliminary data.</text>
</comment>
<evidence type="ECO:0000259" key="4">
    <source>
        <dbReference type="PROSITE" id="PS01124"/>
    </source>
</evidence>
<dbReference type="InterPro" id="IPR018060">
    <property type="entry name" value="HTH_AraC"/>
</dbReference>
<protein>
    <submittedName>
        <fullName evidence="5">AraC family transcriptional regulator</fullName>
    </submittedName>
</protein>
<evidence type="ECO:0000313" key="5">
    <source>
        <dbReference type="EMBL" id="HJC40154.1"/>
    </source>
</evidence>
<dbReference type="SUPFAM" id="SSF46689">
    <property type="entry name" value="Homeodomain-like"/>
    <property type="match status" value="1"/>
</dbReference>
<feature type="region of interest" description="Disordered" evidence="3">
    <location>
        <begin position="1"/>
        <end position="22"/>
    </location>
</feature>
<dbReference type="EMBL" id="DWWJ01000021">
    <property type="protein sequence ID" value="HJC40154.1"/>
    <property type="molecule type" value="Genomic_DNA"/>
</dbReference>
<keyword evidence="1" id="KW-0805">Transcription regulation</keyword>
<proteinExistence type="predicted"/>
<dbReference type="GO" id="GO:0043565">
    <property type="term" value="F:sequence-specific DNA binding"/>
    <property type="evidence" value="ECO:0007669"/>
    <property type="project" value="InterPro"/>
</dbReference>